<sequence length="129" mass="14308">MPGDDLEARVSELEQKVEHLSGRVTASEQDAAAARVLAGAADRDVSAIQGELRDFRQATASGFNAMRQDFVDLREDFVDLREDFVDLRQHVDEGFARVDQGFTEMRGKLDATAAGQQRIAELIQTLIDQ</sequence>
<protein>
    <submittedName>
        <fullName evidence="2">Uncharacterized protein</fullName>
    </submittedName>
</protein>
<dbReference type="Gene3D" id="1.20.5.340">
    <property type="match status" value="1"/>
</dbReference>
<evidence type="ECO:0000313" key="2">
    <source>
        <dbReference type="EMBL" id="ORW07208.1"/>
    </source>
</evidence>
<dbReference type="RefSeq" id="WP_085241106.1">
    <property type="nucleotide sequence ID" value="NZ_LQPE01000050.1"/>
</dbReference>
<keyword evidence="1" id="KW-0175">Coiled coil</keyword>
<gene>
    <name evidence="2" type="ORF">AWC14_25040</name>
</gene>
<keyword evidence="3" id="KW-1185">Reference proteome</keyword>
<evidence type="ECO:0000256" key="1">
    <source>
        <dbReference type="SAM" id="Coils"/>
    </source>
</evidence>
<dbReference type="AlphaFoldDB" id="A0A1X1Y808"/>
<dbReference type="OrthoDB" id="3692921at2"/>
<dbReference type="Proteomes" id="UP000193487">
    <property type="component" value="Unassembled WGS sequence"/>
</dbReference>
<feature type="coiled-coil region" evidence="1">
    <location>
        <begin position="3"/>
        <end position="30"/>
    </location>
</feature>
<evidence type="ECO:0000313" key="3">
    <source>
        <dbReference type="Proteomes" id="UP000193487"/>
    </source>
</evidence>
<organism evidence="2 3">
    <name type="scientific">Mycobacterium kyorinense</name>
    <dbReference type="NCBI Taxonomy" id="487514"/>
    <lineage>
        <taxon>Bacteria</taxon>
        <taxon>Bacillati</taxon>
        <taxon>Actinomycetota</taxon>
        <taxon>Actinomycetes</taxon>
        <taxon>Mycobacteriales</taxon>
        <taxon>Mycobacteriaceae</taxon>
        <taxon>Mycobacterium</taxon>
    </lineage>
</organism>
<reference evidence="2 3" key="1">
    <citation type="submission" date="2016-01" db="EMBL/GenBank/DDBJ databases">
        <title>The new phylogeny of the genus Mycobacterium.</title>
        <authorList>
            <person name="Tarcisio F."/>
            <person name="Conor M."/>
            <person name="Antonella G."/>
            <person name="Elisabetta G."/>
            <person name="Giulia F.S."/>
            <person name="Sara T."/>
            <person name="Anna F."/>
            <person name="Clotilde B."/>
            <person name="Roberto B."/>
            <person name="Veronica D.S."/>
            <person name="Fabio R."/>
            <person name="Monica P."/>
            <person name="Olivier J."/>
            <person name="Enrico T."/>
            <person name="Nicola S."/>
        </authorList>
    </citation>
    <scope>NUCLEOTIDE SEQUENCE [LARGE SCALE GENOMIC DNA]</scope>
    <source>
        <strain evidence="2 3">DSM 45166</strain>
    </source>
</reference>
<name>A0A1X1Y808_9MYCO</name>
<comment type="caution">
    <text evidence="2">The sequence shown here is derived from an EMBL/GenBank/DDBJ whole genome shotgun (WGS) entry which is preliminary data.</text>
</comment>
<accession>A0A1X1Y808</accession>
<dbReference type="EMBL" id="LQPE01000050">
    <property type="protein sequence ID" value="ORW07208.1"/>
    <property type="molecule type" value="Genomic_DNA"/>
</dbReference>
<proteinExistence type="predicted"/>